<dbReference type="SUPFAM" id="SSF54928">
    <property type="entry name" value="RNA-binding domain, RBD"/>
    <property type="match status" value="1"/>
</dbReference>
<dbReference type="Gene3D" id="3.30.70.330">
    <property type="match status" value="1"/>
</dbReference>
<dbReference type="AlphaFoldDB" id="A0A3Q7FLM5"/>
<keyword evidence="1" id="KW-0694">RNA-binding</keyword>
<dbReference type="EnsemblPlants" id="Solyc03g071555.1.1">
    <property type="protein sequence ID" value="Solyc03g071555.1.1"/>
    <property type="gene ID" value="Solyc03g071555.1"/>
</dbReference>
<feature type="region of interest" description="Disordered" evidence="2">
    <location>
        <begin position="1"/>
        <end position="25"/>
    </location>
</feature>
<feature type="domain" description="RRM" evidence="3">
    <location>
        <begin position="32"/>
        <end position="67"/>
    </location>
</feature>
<reference evidence="4" key="2">
    <citation type="submission" date="2019-01" db="UniProtKB">
        <authorList>
            <consortium name="EnsemblPlants"/>
        </authorList>
    </citation>
    <scope>IDENTIFICATION</scope>
    <source>
        <strain evidence="4">cv. Heinz 1706</strain>
    </source>
</reference>
<keyword evidence="5" id="KW-1185">Reference proteome</keyword>
<dbReference type="InParanoid" id="A0A3Q7FLM5"/>
<dbReference type="GO" id="GO:0003723">
    <property type="term" value="F:RNA binding"/>
    <property type="evidence" value="ECO:0007669"/>
    <property type="project" value="UniProtKB-UniRule"/>
</dbReference>
<dbReference type="Proteomes" id="UP000004994">
    <property type="component" value="Chromosome 3"/>
</dbReference>
<accession>A0A3Q7FLM5</accession>
<feature type="compositionally biased region" description="Gly residues" evidence="2">
    <location>
        <begin position="15"/>
        <end position="25"/>
    </location>
</feature>
<dbReference type="InterPro" id="IPR035979">
    <property type="entry name" value="RBD_domain_sf"/>
</dbReference>
<sequence length="67" mass="7201">VAYGSNANTYIPGEEQGGGCTGEGGAKQVQDCRIFVGGLSWDVTEHQLEDAFSPFGKIVDCQVRYFP</sequence>
<dbReference type="STRING" id="4081.A0A3Q7FLM5"/>
<dbReference type="PROSITE" id="PS50102">
    <property type="entry name" value="RRM"/>
    <property type="match status" value="1"/>
</dbReference>
<dbReference type="Pfam" id="PF00076">
    <property type="entry name" value="RRM_1"/>
    <property type="match status" value="1"/>
</dbReference>
<evidence type="ECO:0000256" key="1">
    <source>
        <dbReference type="PROSITE-ProRule" id="PRU00176"/>
    </source>
</evidence>
<organism evidence="4">
    <name type="scientific">Solanum lycopersicum</name>
    <name type="common">Tomato</name>
    <name type="synonym">Lycopersicon esculentum</name>
    <dbReference type="NCBI Taxonomy" id="4081"/>
    <lineage>
        <taxon>Eukaryota</taxon>
        <taxon>Viridiplantae</taxon>
        <taxon>Streptophyta</taxon>
        <taxon>Embryophyta</taxon>
        <taxon>Tracheophyta</taxon>
        <taxon>Spermatophyta</taxon>
        <taxon>Magnoliopsida</taxon>
        <taxon>eudicotyledons</taxon>
        <taxon>Gunneridae</taxon>
        <taxon>Pentapetalae</taxon>
        <taxon>asterids</taxon>
        <taxon>lamiids</taxon>
        <taxon>Solanales</taxon>
        <taxon>Solanaceae</taxon>
        <taxon>Solanoideae</taxon>
        <taxon>Solaneae</taxon>
        <taxon>Solanum</taxon>
        <taxon>Solanum subgen. Lycopersicon</taxon>
    </lineage>
</organism>
<name>A0A3Q7FLM5_SOLLC</name>
<dbReference type="Gramene" id="Solyc03g071555.1.1">
    <property type="protein sequence ID" value="Solyc03g071555.1.1"/>
    <property type="gene ID" value="Solyc03g071555.1"/>
</dbReference>
<evidence type="ECO:0000259" key="3">
    <source>
        <dbReference type="PROSITE" id="PS50102"/>
    </source>
</evidence>
<dbReference type="InterPro" id="IPR012677">
    <property type="entry name" value="Nucleotide-bd_a/b_plait_sf"/>
</dbReference>
<evidence type="ECO:0000313" key="5">
    <source>
        <dbReference type="Proteomes" id="UP000004994"/>
    </source>
</evidence>
<proteinExistence type="predicted"/>
<protein>
    <recommendedName>
        <fullName evidence="3">RRM domain-containing protein</fullName>
    </recommendedName>
</protein>
<dbReference type="InterPro" id="IPR000504">
    <property type="entry name" value="RRM_dom"/>
</dbReference>
<evidence type="ECO:0000256" key="2">
    <source>
        <dbReference type="SAM" id="MobiDB-lite"/>
    </source>
</evidence>
<reference evidence="4" key="1">
    <citation type="journal article" date="2012" name="Nature">
        <title>The tomato genome sequence provides insights into fleshy fruit evolution.</title>
        <authorList>
            <consortium name="Tomato Genome Consortium"/>
        </authorList>
    </citation>
    <scope>NUCLEOTIDE SEQUENCE [LARGE SCALE GENOMIC DNA]</scope>
    <source>
        <strain evidence="4">cv. Heinz 1706</strain>
    </source>
</reference>
<evidence type="ECO:0000313" key="4">
    <source>
        <dbReference type="EnsemblPlants" id="Solyc03g071555.1.1"/>
    </source>
</evidence>